<dbReference type="Gene3D" id="3.40.50.150">
    <property type="entry name" value="Vaccinia Virus protein VP39"/>
    <property type="match status" value="1"/>
</dbReference>
<keyword evidence="2" id="KW-0808">Transferase</keyword>
<dbReference type="AlphaFoldDB" id="A0A0F9KA12"/>
<dbReference type="GO" id="GO:0032259">
    <property type="term" value="P:methylation"/>
    <property type="evidence" value="ECO:0007669"/>
    <property type="project" value="UniProtKB-KW"/>
</dbReference>
<accession>A0A0F9KA12</accession>
<dbReference type="InterPro" id="IPR029063">
    <property type="entry name" value="SAM-dependent_MTases_sf"/>
</dbReference>
<dbReference type="EMBL" id="LAZR01008392">
    <property type="protein sequence ID" value="KKM79049.1"/>
    <property type="molecule type" value="Genomic_DNA"/>
</dbReference>
<dbReference type="Pfam" id="PF01555">
    <property type="entry name" value="N6_N4_Mtase"/>
    <property type="match status" value="1"/>
</dbReference>
<proteinExistence type="predicted"/>
<feature type="non-terminal residue" evidence="4">
    <location>
        <position position="1"/>
    </location>
</feature>
<dbReference type="SUPFAM" id="SSF53335">
    <property type="entry name" value="S-adenosyl-L-methionine-dependent methyltransferases"/>
    <property type="match status" value="1"/>
</dbReference>
<dbReference type="GO" id="GO:0008170">
    <property type="term" value="F:N-methyltransferase activity"/>
    <property type="evidence" value="ECO:0007669"/>
    <property type="project" value="InterPro"/>
</dbReference>
<dbReference type="InterPro" id="IPR002941">
    <property type="entry name" value="DNA_methylase_N4/N6"/>
</dbReference>
<evidence type="ECO:0000313" key="4">
    <source>
        <dbReference type="EMBL" id="KKM79049.1"/>
    </source>
</evidence>
<reference evidence="4" key="1">
    <citation type="journal article" date="2015" name="Nature">
        <title>Complex archaea that bridge the gap between prokaryotes and eukaryotes.</title>
        <authorList>
            <person name="Spang A."/>
            <person name="Saw J.H."/>
            <person name="Jorgensen S.L."/>
            <person name="Zaremba-Niedzwiedzka K."/>
            <person name="Martijn J."/>
            <person name="Lind A.E."/>
            <person name="van Eijk R."/>
            <person name="Schleper C."/>
            <person name="Guy L."/>
            <person name="Ettema T.J."/>
        </authorList>
    </citation>
    <scope>NUCLEOTIDE SEQUENCE</scope>
</reference>
<evidence type="ECO:0000256" key="2">
    <source>
        <dbReference type="ARBA" id="ARBA00022679"/>
    </source>
</evidence>
<comment type="caution">
    <text evidence="4">The sequence shown here is derived from an EMBL/GenBank/DDBJ whole genome shotgun (WGS) entry which is preliminary data.</text>
</comment>
<organism evidence="4">
    <name type="scientific">marine sediment metagenome</name>
    <dbReference type="NCBI Taxonomy" id="412755"/>
    <lineage>
        <taxon>unclassified sequences</taxon>
        <taxon>metagenomes</taxon>
        <taxon>ecological metagenomes</taxon>
    </lineage>
</organism>
<protein>
    <recommendedName>
        <fullName evidence="3">DNA methylase N-4/N-6 domain-containing protein</fullName>
    </recommendedName>
</protein>
<feature type="domain" description="DNA methylase N-4/N-6" evidence="3">
    <location>
        <begin position="1"/>
        <end position="34"/>
    </location>
</feature>
<dbReference type="GO" id="GO:0003677">
    <property type="term" value="F:DNA binding"/>
    <property type="evidence" value="ECO:0007669"/>
    <property type="project" value="InterPro"/>
</dbReference>
<name>A0A0F9KA12_9ZZZZ</name>
<evidence type="ECO:0000259" key="3">
    <source>
        <dbReference type="Pfam" id="PF01555"/>
    </source>
</evidence>
<gene>
    <name evidence="4" type="ORF">LCGC14_1353770</name>
</gene>
<sequence length="50" mass="5412">PYMGSGTTLLAALKAGRRCIGIDITRKACDIAVERLKDSDWAHSLPLTII</sequence>
<evidence type="ECO:0000256" key="1">
    <source>
        <dbReference type="ARBA" id="ARBA00022603"/>
    </source>
</evidence>
<keyword evidence="1" id="KW-0489">Methyltransferase</keyword>